<gene>
    <name evidence="2" type="ORF">UFOVP211_10</name>
</gene>
<evidence type="ECO:0000313" key="2">
    <source>
        <dbReference type="EMBL" id="CAB5218379.1"/>
    </source>
</evidence>
<evidence type="ECO:0000256" key="1">
    <source>
        <dbReference type="SAM" id="MobiDB-lite"/>
    </source>
</evidence>
<protein>
    <recommendedName>
        <fullName evidence="3">Portal protein</fullName>
    </recommendedName>
</protein>
<sequence>MNDIHVINLSQYTQPKIVESKRSEWVEYGDNNDYYGFLIDCYQNSTTNNACINNISRLIYGNGLNAKDAARKPNEYAQMKMLFGKNMLRSVIMDLKMLGNCAFQVIYSKDRKKIAKVEHLPINLLRPEKCDDKGKINAYYYSDNWEDVRKYVPTRIPAMGTSNESIEVLVLGNYSVGQKYFSFVDYLGSLDYCVAEEEIALYLINEIKNSFSGTKVINFNGLVPTEEQQQEITSKVMKKLTGSTGQKVIVSFNNNRDLATTVEDISLTDAPEHYSWLATEARDKILNGHNITSSFLVGINQGGQGFSSNADEIKVASAYFYNTIIRPFQEIILDGLDKILAYNGISLDLYFERLTIIDPEQTQVNMSSQEEISNEDADYFLDELSGECLTDEWEVVSKREYKEDNSSIDEWIAEHEPKKSMLTKLADYITSFPSRDSNLDKSVYKVRYEYSQRYSKSSSRNFCKQMMSRTANGVVYRLEDIDKASRAGVNKQLGHKGQPYDLFKFKGGVNCGHYWSEVLYKLKTKKDGKGYVEDKALSSSEEVASIPKSYNPRPYGTAESKIAPIDMPNNGHHPNYRK</sequence>
<organism evidence="2">
    <name type="scientific">uncultured Caudovirales phage</name>
    <dbReference type="NCBI Taxonomy" id="2100421"/>
    <lineage>
        <taxon>Viruses</taxon>
        <taxon>Duplodnaviria</taxon>
        <taxon>Heunggongvirae</taxon>
        <taxon>Uroviricota</taxon>
        <taxon>Caudoviricetes</taxon>
        <taxon>Peduoviridae</taxon>
        <taxon>Maltschvirus</taxon>
        <taxon>Maltschvirus maltsch</taxon>
    </lineage>
</organism>
<feature type="region of interest" description="Disordered" evidence="1">
    <location>
        <begin position="542"/>
        <end position="578"/>
    </location>
</feature>
<accession>A0A6J7WJZ6</accession>
<name>A0A6J7WJZ6_9CAUD</name>
<proteinExistence type="predicted"/>
<evidence type="ECO:0008006" key="3">
    <source>
        <dbReference type="Google" id="ProtNLM"/>
    </source>
</evidence>
<dbReference type="EMBL" id="LR798262">
    <property type="protein sequence ID" value="CAB5218379.1"/>
    <property type="molecule type" value="Genomic_DNA"/>
</dbReference>
<reference evidence="2" key="1">
    <citation type="submission" date="2020-05" db="EMBL/GenBank/DDBJ databases">
        <authorList>
            <person name="Chiriac C."/>
            <person name="Salcher M."/>
            <person name="Ghai R."/>
            <person name="Kavagutti S V."/>
        </authorList>
    </citation>
    <scope>NUCLEOTIDE SEQUENCE</scope>
</reference>